<dbReference type="InterPro" id="IPR009543">
    <property type="entry name" value="VPS13_VAB"/>
</dbReference>
<dbReference type="Pfam" id="PF25036">
    <property type="entry name" value="VPS13_VAB"/>
    <property type="match status" value="1"/>
</dbReference>
<dbReference type="PANTHER" id="PTHR16166">
    <property type="entry name" value="VACUOLAR PROTEIN SORTING-ASSOCIATED PROTEIN VPS13"/>
    <property type="match status" value="1"/>
</dbReference>
<dbReference type="PROSITE" id="PS50222">
    <property type="entry name" value="EF_HAND_2"/>
    <property type="match status" value="1"/>
</dbReference>
<evidence type="ECO:0000256" key="3">
    <source>
        <dbReference type="SAM" id="MobiDB-lite"/>
    </source>
</evidence>
<dbReference type="InterPro" id="IPR026847">
    <property type="entry name" value="VPS13"/>
</dbReference>
<organism evidence="5 6">
    <name type="scientific">Polarella glacialis</name>
    <name type="common">Dinoflagellate</name>
    <dbReference type="NCBI Taxonomy" id="89957"/>
    <lineage>
        <taxon>Eukaryota</taxon>
        <taxon>Sar</taxon>
        <taxon>Alveolata</taxon>
        <taxon>Dinophyceae</taxon>
        <taxon>Suessiales</taxon>
        <taxon>Suessiaceae</taxon>
        <taxon>Polarella</taxon>
    </lineage>
</organism>
<dbReference type="EMBL" id="CAJNNV010001050">
    <property type="protein sequence ID" value="CAE8584211.1"/>
    <property type="molecule type" value="Genomic_DNA"/>
</dbReference>
<dbReference type="InterPro" id="IPR011992">
    <property type="entry name" value="EF-hand-dom_pair"/>
</dbReference>
<dbReference type="GO" id="GO:0006623">
    <property type="term" value="P:protein targeting to vacuole"/>
    <property type="evidence" value="ECO:0007669"/>
    <property type="project" value="TreeGrafter"/>
</dbReference>
<feature type="region of interest" description="Disordered" evidence="3">
    <location>
        <begin position="391"/>
        <end position="416"/>
    </location>
</feature>
<dbReference type="SUPFAM" id="SSF47473">
    <property type="entry name" value="EF-hand"/>
    <property type="match status" value="1"/>
</dbReference>
<gene>
    <name evidence="5" type="ORF">PGLA1383_LOCUS3149</name>
</gene>
<dbReference type="PANTHER" id="PTHR16166:SF93">
    <property type="entry name" value="INTERMEMBRANE LIPID TRANSFER PROTEIN VPS13"/>
    <property type="match status" value="1"/>
</dbReference>
<feature type="region of interest" description="Disordered" evidence="3">
    <location>
        <begin position="1179"/>
        <end position="1212"/>
    </location>
</feature>
<dbReference type="Gene3D" id="1.10.238.10">
    <property type="entry name" value="EF-hand"/>
    <property type="match status" value="1"/>
</dbReference>
<feature type="compositionally biased region" description="Pro residues" evidence="3">
    <location>
        <begin position="1190"/>
        <end position="1200"/>
    </location>
</feature>
<reference evidence="5" key="1">
    <citation type="submission" date="2021-02" db="EMBL/GenBank/DDBJ databases">
        <authorList>
            <person name="Dougan E. K."/>
            <person name="Rhodes N."/>
            <person name="Thang M."/>
            <person name="Chan C."/>
        </authorList>
    </citation>
    <scope>NUCLEOTIDE SEQUENCE</scope>
</reference>
<keyword evidence="2" id="KW-0106">Calcium</keyword>
<dbReference type="PROSITE" id="PS00018">
    <property type="entry name" value="EF_HAND_1"/>
    <property type="match status" value="1"/>
</dbReference>
<protein>
    <recommendedName>
        <fullName evidence="4">EF-hand domain-containing protein</fullName>
    </recommendedName>
</protein>
<feature type="compositionally biased region" description="Polar residues" evidence="3">
    <location>
        <begin position="1417"/>
        <end position="1436"/>
    </location>
</feature>
<accession>A0A813DF39</accession>
<evidence type="ECO:0000313" key="6">
    <source>
        <dbReference type="Proteomes" id="UP000654075"/>
    </source>
</evidence>
<evidence type="ECO:0000259" key="4">
    <source>
        <dbReference type="PROSITE" id="PS50222"/>
    </source>
</evidence>
<name>A0A813DF39_POLGL</name>
<dbReference type="GO" id="GO:0005509">
    <property type="term" value="F:calcium ion binding"/>
    <property type="evidence" value="ECO:0007669"/>
    <property type="project" value="InterPro"/>
</dbReference>
<evidence type="ECO:0000256" key="1">
    <source>
        <dbReference type="ARBA" id="ARBA00006545"/>
    </source>
</evidence>
<evidence type="ECO:0000256" key="2">
    <source>
        <dbReference type="ARBA" id="ARBA00022837"/>
    </source>
</evidence>
<sequence length="2126" mass="230079">MLNFCLGVLAILAGFWKSLGRLFPKKWLSKRPSVGFARIFSLKGTDLEEKALATLTAALQVNLPLRAAGVHVEYLAVSVGLIAGFRVQASKVKVVLEQLSEESDWAVAEEAICSAQKGKGAAEAKQSISLVEKAKKPTKPLGGAAARFLEVFACGVRLDIDELLVVIKGPEGQEDIEVTFGLHARTSRSWAIEWRGAHAHLAASCRIRAGGQELLAPASVEVSADLPRVLQTMMVPSILPNKRAVAQVSLADIKLQLQPASVAALARISDTVNQFKGWKDAVVAEERRFGERALYTAALAGGKKDVSEWEQRMTGREILQARCEAQQWPVPAAMQLEEWLADLADRQKPLRALKMEMSLRSFTVEVLREGESPGSGCSARLEDMRFSGQFTAMDPRKPEDNNNSSKNEPDACPSGGQPKLRAQLCIRSLQIQCEPANTFAAPVLMPFALSGECSHDALEQKDSLSVRLRVSEVPQVPLNTLNTAVSTSDSTDEDADSPAPVAIKATVSSRSVWRLQSAARGLKDAAAAAQLASSRVPTRVPSASTLTAQEQKTKHVEEIRAAAHTEEIKLLFESLDTDHSGLLEFAELRELLESMYHVYMTPEEMGMATTQLFHRLKDASDGVSFQALSQFFIELSKGPGALENLCLELHEFNRPVPSNFVAEKAFAALLATDKASHPAQQGLAAEVLQLRWVRTLQNYQVAKETWLQDLAPTLEPRLRRWQLHDGMQAIDFWCDPMFSLRKQAMADQKQKKALTVNFDFKLDGLSVRLADTQHASSVPRAKLDMMGLELKGGVHRAADSSGFAPLERGLEGGGGLAGEVMFSAEYWNQSQRIVEPFVEPWKLELAGDENCLSIKAEQHAVLNITPPILQALTVFANSLKMQDAQLALSKLHQLEAKPVAAWVFNRTLCDVKVRAKGPSGMGDAVEISRWDFAEPFAIELKSTTSLERSKTFGGDSSGAHDSLLAGGGEERWYLEIEVRGGDGEDKSVGEGWWVRELVPFATTGRRLLRVGQHHLCVDFTVDVHTLAPVVSLSGISVLQNMTSRALTVNLGANRPDGQPRTVLVEPYQSWNGGISGGYEVSLPLEGGLPSDRRHLTLPLPLDSSDLGDGERVLQSQAGYRFVLLAHAGKLGKGEVRDRNVVCVPLLSVLNALPCEVVCSIRSQLPRRRRRQLLVHMDSEDPHDAGIEPFQPHPEPEPPLEVQPEPHTQKLSSGQKLGFNDVDPELPVEVAISFAGFAYNGVIPANSLRSRRAVAQSLRSGRFQLVSDDAAAPLLDVELDWEVQGAVMAVFSRYWVSDKTGWSLEASSGADMLHNAADAAMLKTQETARAVPIPPQGTWSCDASDSAVDATLGEIQTPSESAPPPIAGLPRLALMRVASEYLQVRLMQGRHGQSLKGWAWADGCEGPLQTWWGGHSLATDSGSNGHAQQSSEDAAEQTGWSSALSVGIVGSTGVAQLPSPSILGLGSLPAAEVGLSVAGLPAPFERTKLVTVAPRYVVRNNLEQPLDIWPIRGNSRKAPFPSDHLLGNWKSEESSDAAAGSMRISTFAITSTPGGQLFFCGLLPDGHTVFGDLSAETPEGFFQAELHGYVRQGAVGEVRLRLDRSMNCLVTNCRPFDQEGENGTEQVQTEAASWQPDIFAYSEDAPSICMVSPSASLSIGAIPQTSGYLSAAASSETMPMISVRMSASGRGDPNSGPTAWSVRLPLSTVGDTVFALAAPGGGGVPRVVRASVQLEGSTLFIVLSKGQWPYVIENRSVIHTVAFHQEGLSPAAAGCEWVLRPCEARRFVFPDPDKPKILLGRIVGAGESHVARYQLEDVSTGGQQPSLTIPGHDKAALGARVKAIGASCCLLLSDPEAVRQDASTEQAASVNDVIDGKDQASVISKLGLDVFLAGFHVCLVDTLRATPQELLGFTVDYVQLEKPRNKRSIALTVHHAQLDDFGDENSFVFGPLESGLNSRTSAVADKQGFAARPMLSCCLEGPFDWSIKLYDTDHRAITLKSLTMGLRPLELRLDVPRLLLVAARLKGWTSSIGQIGKASDATSVLLRVLVPGFRAPKGGDWTCSVGNLETSDVALNLDLKMTKRRDDLQKEADGSDEEQADLPTQLRKAFSGLGFFRPIMEFVARCV</sequence>
<dbReference type="GO" id="GO:0045053">
    <property type="term" value="P:protein retention in Golgi apparatus"/>
    <property type="evidence" value="ECO:0007669"/>
    <property type="project" value="TreeGrafter"/>
</dbReference>
<comment type="caution">
    <text evidence="5">The sequence shown here is derived from an EMBL/GenBank/DDBJ whole genome shotgun (WGS) entry which is preliminary data.</text>
</comment>
<dbReference type="InterPro" id="IPR002048">
    <property type="entry name" value="EF_hand_dom"/>
</dbReference>
<comment type="similarity">
    <text evidence="1">Belongs to the VPS13 family.</text>
</comment>
<dbReference type="OrthoDB" id="482956at2759"/>
<dbReference type="Proteomes" id="UP000654075">
    <property type="component" value="Unassembled WGS sequence"/>
</dbReference>
<dbReference type="InterPro" id="IPR018247">
    <property type="entry name" value="EF_Hand_1_Ca_BS"/>
</dbReference>
<dbReference type="SMART" id="SM00054">
    <property type="entry name" value="EFh"/>
    <property type="match status" value="1"/>
</dbReference>
<evidence type="ECO:0000313" key="5">
    <source>
        <dbReference type="EMBL" id="CAE8584211.1"/>
    </source>
</evidence>
<keyword evidence="6" id="KW-1185">Reference proteome</keyword>
<proteinExistence type="inferred from homology"/>
<feature type="region of interest" description="Disordered" evidence="3">
    <location>
        <begin position="1414"/>
        <end position="1436"/>
    </location>
</feature>
<feature type="domain" description="EF-hand" evidence="4">
    <location>
        <begin position="563"/>
        <end position="598"/>
    </location>
</feature>